<evidence type="ECO:0000313" key="3">
    <source>
        <dbReference type="EMBL" id="RGW75684.1"/>
    </source>
</evidence>
<dbReference type="RefSeq" id="WP_118154720.1">
    <property type="nucleotide sequence ID" value="NZ_QSAV01000053.1"/>
</dbReference>
<dbReference type="Pfam" id="PF13944">
    <property type="entry name" value="Calycin_like"/>
    <property type="match status" value="1"/>
</dbReference>
<proteinExistence type="predicted"/>
<keyword evidence="1" id="KW-0732">Signal</keyword>
<accession>A0AA92U7B5</accession>
<protein>
    <recommendedName>
        <fullName evidence="2">Lipocalin-like domain-containing protein</fullName>
    </recommendedName>
</protein>
<comment type="caution">
    <text evidence="3">The sequence shown here is derived from an EMBL/GenBank/DDBJ whole genome shotgun (WGS) entry which is preliminary data.</text>
</comment>
<gene>
    <name evidence="3" type="ORF">DWV53_13040</name>
</gene>
<evidence type="ECO:0000259" key="2">
    <source>
        <dbReference type="Pfam" id="PF13944"/>
    </source>
</evidence>
<feature type="signal peptide" evidence="1">
    <location>
        <begin position="1"/>
        <end position="20"/>
    </location>
</feature>
<dbReference type="EMBL" id="QSAV01000053">
    <property type="protein sequence ID" value="RGW75684.1"/>
    <property type="molecule type" value="Genomic_DNA"/>
</dbReference>
<sequence length="164" mass="17501">MKKFKTMMAMMLALVSMCVAFSSCSSDDDDNTAGGAKEIIGTYTSTLNVAVMGQSSSYEDKTIKVEAVDDNTVKITLPSFGEGMMTLPEFTVPAVKVSSSNGGYVLAQTKYTGTAPNAKGEEKQYTVTLEGSFKNNTLSIMFTPVYGGMPATIKMLGTFEATKK</sequence>
<dbReference type="AlphaFoldDB" id="A0AA92U7B5"/>
<name>A0AA92U7B5_9BACT</name>
<dbReference type="Proteomes" id="UP000285776">
    <property type="component" value="Unassembled WGS sequence"/>
</dbReference>
<evidence type="ECO:0000313" key="4">
    <source>
        <dbReference type="Proteomes" id="UP000285776"/>
    </source>
</evidence>
<evidence type="ECO:0000256" key="1">
    <source>
        <dbReference type="SAM" id="SignalP"/>
    </source>
</evidence>
<dbReference type="Gene3D" id="2.40.128.350">
    <property type="match status" value="1"/>
</dbReference>
<feature type="chain" id="PRO_5041732036" description="Lipocalin-like domain-containing protein" evidence="1">
    <location>
        <begin position="21"/>
        <end position="164"/>
    </location>
</feature>
<reference evidence="3 4" key="1">
    <citation type="submission" date="2018-08" db="EMBL/GenBank/DDBJ databases">
        <title>A genome reference for cultivated species of the human gut microbiota.</title>
        <authorList>
            <person name="Zou Y."/>
            <person name="Xue W."/>
            <person name="Luo G."/>
        </authorList>
    </citation>
    <scope>NUCLEOTIDE SEQUENCE [LARGE SCALE GENOMIC DNA]</scope>
    <source>
        <strain evidence="3 4">AF10-17</strain>
    </source>
</reference>
<dbReference type="PROSITE" id="PS51257">
    <property type="entry name" value="PROKAR_LIPOPROTEIN"/>
    <property type="match status" value="1"/>
</dbReference>
<dbReference type="InterPro" id="IPR024311">
    <property type="entry name" value="Lipocalin-like"/>
</dbReference>
<feature type="domain" description="Lipocalin-like" evidence="2">
    <location>
        <begin position="41"/>
        <end position="155"/>
    </location>
</feature>
<organism evidence="3 4">
    <name type="scientific">Segatella copri</name>
    <dbReference type="NCBI Taxonomy" id="165179"/>
    <lineage>
        <taxon>Bacteria</taxon>
        <taxon>Pseudomonadati</taxon>
        <taxon>Bacteroidota</taxon>
        <taxon>Bacteroidia</taxon>
        <taxon>Bacteroidales</taxon>
        <taxon>Prevotellaceae</taxon>
        <taxon>Segatella</taxon>
    </lineage>
</organism>